<evidence type="ECO:0000256" key="2">
    <source>
        <dbReference type="ARBA" id="ARBA00022448"/>
    </source>
</evidence>
<comment type="caution">
    <text evidence="9">The sequence shown here is derived from an EMBL/GenBank/DDBJ whole genome shotgun (WGS) entry which is preliminary data.</text>
</comment>
<dbReference type="InterPro" id="IPR036259">
    <property type="entry name" value="MFS_trans_sf"/>
</dbReference>
<evidence type="ECO:0000256" key="3">
    <source>
        <dbReference type="ARBA" id="ARBA00022475"/>
    </source>
</evidence>
<sequence length="422" mass="45773">MVNHGQTQTTHFKRNVPQIFSPLFQSRAFRALWIGNTLSVFGSSITGIIIPILVYSLTQSTMAMGFIMTAYMLPNVIILPFAGVIVDKINRAKMMRVADIVRCMMAFIIMALGLNGSLNIHLFSVIAIVLGIMDGLFQPAFSAIRATVFTPDIRTSANALNQLSVQGMRLLGPALGGVIVSVWSAPIGFGIDGLTFLISFVCLLFLTKEGEIRKAVSEAKQTSFIRDCFGGIQVIKQNTWLWVTILAFCFINICTTGVTVIIIPWLMNVHHHFPSYVYGLVMSGDAVGAALAAFIFGMRKTWRHRGPIAYLGIAAGGLAFITMPFIQNIVILTLLMTLAGLGSMTFGLIWETSLQDLVAPEAFGRVASIDMLGSFALIPVGFMLTGWFANAIGGVAAMVILSSFTLLLIAISLCIPAIRNFD</sequence>
<feature type="transmembrane region" description="Helical" evidence="7">
    <location>
        <begin position="308"/>
        <end position="326"/>
    </location>
</feature>
<keyword evidence="10" id="KW-1185">Reference proteome</keyword>
<dbReference type="Gene3D" id="1.20.1250.20">
    <property type="entry name" value="MFS general substrate transporter like domains"/>
    <property type="match status" value="1"/>
</dbReference>
<dbReference type="Pfam" id="PF07690">
    <property type="entry name" value="MFS_1"/>
    <property type="match status" value="1"/>
</dbReference>
<feature type="transmembrane region" description="Helical" evidence="7">
    <location>
        <begin position="240"/>
        <end position="263"/>
    </location>
</feature>
<evidence type="ECO:0000256" key="1">
    <source>
        <dbReference type="ARBA" id="ARBA00004651"/>
    </source>
</evidence>
<dbReference type="AlphaFoldDB" id="V6J4N4"/>
<dbReference type="PANTHER" id="PTHR23513">
    <property type="entry name" value="INTEGRAL MEMBRANE EFFLUX PROTEIN-RELATED"/>
    <property type="match status" value="1"/>
</dbReference>
<evidence type="ECO:0000313" key="9">
    <source>
        <dbReference type="EMBL" id="EST11669.1"/>
    </source>
</evidence>
<feature type="transmembrane region" description="Helical" evidence="7">
    <location>
        <begin position="275"/>
        <end position="296"/>
    </location>
</feature>
<evidence type="ECO:0000256" key="7">
    <source>
        <dbReference type="SAM" id="Phobius"/>
    </source>
</evidence>
<feature type="transmembrane region" description="Helical" evidence="7">
    <location>
        <begin position="395"/>
        <end position="418"/>
    </location>
</feature>
<dbReference type="PROSITE" id="PS50850">
    <property type="entry name" value="MFS"/>
    <property type="match status" value="1"/>
</dbReference>
<dbReference type="InterPro" id="IPR011701">
    <property type="entry name" value="MFS"/>
</dbReference>
<evidence type="ECO:0000259" key="8">
    <source>
        <dbReference type="PROSITE" id="PS50850"/>
    </source>
</evidence>
<protein>
    <submittedName>
        <fullName evidence="9">Transporter</fullName>
    </submittedName>
</protein>
<dbReference type="OrthoDB" id="9775268at2"/>
<organism evidence="9 10">
    <name type="scientific">Sporolactobacillus laevolacticus DSM 442</name>
    <dbReference type="NCBI Taxonomy" id="1395513"/>
    <lineage>
        <taxon>Bacteria</taxon>
        <taxon>Bacillati</taxon>
        <taxon>Bacillota</taxon>
        <taxon>Bacilli</taxon>
        <taxon>Bacillales</taxon>
        <taxon>Sporolactobacillaceae</taxon>
        <taxon>Sporolactobacillus</taxon>
    </lineage>
</organism>
<comment type="subcellular location">
    <subcellularLocation>
        <location evidence="1">Cell membrane</location>
        <topology evidence="1">Multi-pass membrane protein</topology>
    </subcellularLocation>
</comment>
<dbReference type="InterPro" id="IPR020846">
    <property type="entry name" value="MFS_dom"/>
</dbReference>
<dbReference type="EMBL" id="AWTC01000009">
    <property type="protein sequence ID" value="EST11669.1"/>
    <property type="molecule type" value="Genomic_DNA"/>
</dbReference>
<proteinExistence type="predicted"/>
<dbReference type="SUPFAM" id="SSF103473">
    <property type="entry name" value="MFS general substrate transporter"/>
    <property type="match status" value="1"/>
</dbReference>
<dbReference type="GO" id="GO:0022857">
    <property type="term" value="F:transmembrane transporter activity"/>
    <property type="evidence" value="ECO:0007669"/>
    <property type="project" value="InterPro"/>
</dbReference>
<dbReference type="eggNOG" id="COG2814">
    <property type="taxonomic scope" value="Bacteria"/>
</dbReference>
<feature type="domain" description="Major facilitator superfamily (MFS) profile" evidence="8">
    <location>
        <begin position="28"/>
        <end position="420"/>
    </location>
</feature>
<evidence type="ECO:0000256" key="5">
    <source>
        <dbReference type="ARBA" id="ARBA00022989"/>
    </source>
</evidence>
<keyword evidence="2" id="KW-0813">Transport</keyword>
<accession>V6J4N4</accession>
<feature type="transmembrane region" description="Helical" evidence="7">
    <location>
        <begin position="107"/>
        <end position="133"/>
    </location>
</feature>
<dbReference type="CDD" id="cd06173">
    <property type="entry name" value="MFS_MefA_like"/>
    <property type="match status" value="1"/>
</dbReference>
<feature type="transmembrane region" description="Helical" evidence="7">
    <location>
        <begin position="31"/>
        <end position="57"/>
    </location>
</feature>
<dbReference type="RefSeq" id="WP_023510333.1">
    <property type="nucleotide sequence ID" value="NZ_AWTC01000009.1"/>
</dbReference>
<keyword evidence="4 7" id="KW-0812">Transmembrane</keyword>
<feature type="transmembrane region" description="Helical" evidence="7">
    <location>
        <begin position="371"/>
        <end position="389"/>
    </location>
</feature>
<dbReference type="PANTHER" id="PTHR23513:SF6">
    <property type="entry name" value="MAJOR FACILITATOR SUPERFAMILY ASSOCIATED DOMAIN-CONTAINING PROTEIN"/>
    <property type="match status" value="1"/>
</dbReference>
<keyword evidence="5 7" id="KW-1133">Transmembrane helix</keyword>
<name>V6J4N4_9BACL</name>
<evidence type="ECO:0000256" key="4">
    <source>
        <dbReference type="ARBA" id="ARBA00022692"/>
    </source>
</evidence>
<dbReference type="PATRIC" id="fig|1395513.3.peg.2099"/>
<feature type="transmembrane region" description="Helical" evidence="7">
    <location>
        <begin position="332"/>
        <end position="350"/>
    </location>
</feature>
<keyword evidence="3" id="KW-1003">Cell membrane</keyword>
<dbReference type="GO" id="GO:0005886">
    <property type="term" value="C:plasma membrane"/>
    <property type="evidence" value="ECO:0007669"/>
    <property type="project" value="UniProtKB-SubCell"/>
</dbReference>
<reference evidence="9 10" key="1">
    <citation type="journal article" date="2013" name="Genome Announc.">
        <title>Genome Sequence of Sporolactobacillus laevolacticus DSM442, an Efficient Polymer-Grade D-Lactate Producer from Agricultural Waste Cottonseed as a Nitrogen Source.</title>
        <authorList>
            <person name="Wang H."/>
            <person name="Wang L."/>
            <person name="Ju J."/>
            <person name="Yu B."/>
            <person name="Ma Y."/>
        </authorList>
    </citation>
    <scope>NUCLEOTIDE SEQUENCE [LARGE SCALE GENOMIC DNA]</scope>
    <source>
        <strain evidence="9 10">DSM 442</strain>
    </source>
</reference>
<evidence type="ECO:0000313" key="10">
    <source>
        <dbReference type="Proteomes" id="UP000018296"/>
    </source>
</evidence>
<keyword evidence="6 7" id="KW-0472">Membrane</keyword>
<feature type="transmembrane region" description="Helical" evidence="7">
    <location>
        <begin position="178"/>
        <end position="206"/>
    </location>
</feature>
<feature type="transmembrane region" description="Helical" evidence="7">
    <location>
        <begin position="63"/>
        <end position="86"/>
    </location>
</feature>
<dbReference type="Proteomes" id="UP000018296">
    <property type="component" value="Unassembled WGS sequence"/>
</dbReference>
<evidence type="ECO:0000256" key="6">
    <source>
        <dbReference type="ARBA" id="ARBA00023136"/>
    </source>
</evidence>
<dbReference type="STRING" id="1395513.P343_10415"/>
<gene>
    <name evidence="9" type="ORF">P343_10415</name>
</gene>